<feature type="domain" description="Helix-turn-helix" evidence="1">
    <location>
        <begin position="172"/>
        <end position="231"/>
    </location>
</feature>
<dbReference type="Proteomes" id="UP000663828">
    <property type="component" value="Unassembled WGS sequence"/>
</dbReference>
<dbReference type="PANTHER" id="PTHR21301:SF12">
    <property type="match status" value="1"/>
</dbReference>
<reference evidence="2" key="1">
    <citation type="submission" date="2021-02" db="EMBL/GenBank/DDBJ databases">
        <authorList>
            <person name="Nowell W R."/>
        </authorList>
    </citation>
    <scope>NUCLEOTIDE SEQUENCE</scope>
</reference>
<accession>A0A815L782</accession>
<dbReference type="EMBL" id="CAJNOJ010000336">
    <property type="protein sequence ID" value="CAF1405565.1"/>
    <property type="molecule type" value="Genomic_DNA"/>
</dbReference>
<evidence type="ECO:0000313" key="3">
    <source>
        <dbReference type="EMBL" id="CAF1445206.1"/>
    </source>
</evidence>
<dbReference type="OrthoDB" id="6782675at2759"/>
<evidence type="ECO:0000313" key="2">
    <source>
        <dbReference type="EMBL" id="CAF1405565.1"/>
    </source>
</evidence>
<organism evidence="2 5">
    <name type="scientific">Adineta ricciae</name>
    <name type="common">Rotifer</name>
    <dbReference type="NCBI Taxonomy" id="249248"/>
    <lineage>
        <taxon>Eukaryota</taxon>
        <taxon>Metazoa</taxon>
        <taxon>Spiralia</taxon>
        <taxon>Gnathifera</taxon>
        <taxon>Rotifera</taxon>
        <taxon>Eurotatoria</taxon>
        <taxon>Bdelloidea</taxon>
        <taxon>Adinetida</taxon>
        <taxon>Adinetidae</taxon>
        <taxon>Adineta</taxon>
    </lineage>
</organism>
<dbReference type="Pfam" id="PF26215">
    <property type="entry name" value="HTH_animal"/>
    <property type="match status" value="1"/>
</dbReference>
<gene>
    <name evidence="2" type="ORF">EDS130_LOCUS36327</name>
    <name evidence="3" type="ORF">XAT740_LOCUS36548</name>
</gene>
<dbReference type="Proteomes" id="UP000663852">
    <property type="component" value="Unassembled WGS sequence"/>
</dbReference>
<evidence type="ECO:0000259" key="1">
    <source>
        <dbReference type="Pfam" id="PF26215"/>
    </source>
</evidence>
<evidence type="ECO:0000313" key="4">
    <source>
        <dbReference type="Proteomes" id="UP000663828"/>
    </source>
</evidence>
<dbReference type="PANTHER" id="PTHR21301">
    <property type="entry name" value="REVERSE TRANSCRIPTASE"/>
    <property type="match status" value="1"/>
</dbReference>
<name>A0A815L782_ADIRI</name>
<protein>
    <recommendedName>
        <fullName evidence="1">Helix-turn-helix domain-containing protein</fullName>
    </recommendedName>
</protein>
<dbReference type="AlphaFoldDB" id="A0A815L782"/>
<proteinExistence type="predicted"/>
<evidence type="ECO:0000313" key="5">
    <source>
        <dbReference type="Proteomes" id="UP000663852"/>
    </source>
</evidence>
<keyword evidence="4" id="KW-1185">Reference proteome</keyword>
<sequence length="293" mass="34873">MSLLSVEGTTVTSGFELLQKIEQWSSNNIEQETLLCTMDVTDLYTMIPQVSGALSLRKMLDYLNIKQIDGLKTEVIIRLARFVMTNSGAMGCPLTLIIANCYMFFFEQNIVKQINNSFGLYVRFIDDIFIAIDWPKQRFLKQIDRWNALDSNKIKMVRYLLFVYHKPSYQPYYLPFNSIHPLHMKKNIPFAMLLRAIRYCSTFKEYKKERDQMKMALLLKQYPSQLIDQQLNHVFYEYDIKLQMNIIHYHNIRQKIINSPLQVKEPIDYGHKMFIHFTYCSNIRNFPKKFHNL</sequence>
<comment type="caution">
    <text evidence="2">The sequence shown here is derived from an EMBL/GenBank/DDBJ whole genome shotgun (WGS) entry which is preliminary data.</text>
</comment>
<dbReference type="InterPro" id="IPR058912">
    <property type="entry name" value="HTH_animal"/>
</dbReference>
<dbReference type="EMBL" id="CAJNOR010003760">
    <property type="protein sequence ID" value="CAF1445206.1"/>
    <property type="molecule type" value="Genomic_DNA"/>
</dbReference>